<dbReference type="Gene3D" id="3.30.930.10">
    <property type="entry name" value="Bira Bifunctional Protein, Domain 2"/>
    <property type="match status" value="1"/>
</dbReference>
<evidence type="ECO:0000256" key="7">
    <source>
        <dbReference type="ARBA" id="ARBA00033331"/>
    </source>
</evidence>
<keyword evidence="4" id="KW-0808">Transferase</keyword>
<evidence type="ECO:0000256" key="1">
    <source>
        <dbReference type="ARBA" id="ARBA00004821"/>
    </source>
</evidence>
<dbReference type="InterPro" id="IPR020605">
    <property type="entry name" value="Octanoyltransferase_CS"/>
</dbReference>
<dbReference type="InterPro" id="IPR045864">
    <property type="entry name" value="aa-tRNA-synth_II/BPL/LPL"/>
</dbReference>
<dbReference type="GO" id="GO:0009249">
    <property type="term" value="P:protein lipoylation"/>
    <property type="evidence" value="ECO:0007669"/>
    <property type="project" value="InterPro"/>
</dbReference>
<dbReference type="WBParaSite" id="HDID_0000229201-mRNA-1">
    <property type="protein sequence ID" value="HDID_0000229201-mRNA-1"/>
    <property type="gene ID" value="HDID_0000229201"/>
</dbReference>
<keyword evidence="5" id="KW-0012">Acyltransferase</keyword>
<dbReference type="InterPro" id="IPR004143">
    <property type="entry name" value="BPL_LPL_catalytic"/>
</dbReference>
<name>A0A0R3SCI0_HYMDI</name>
<evidence type="ECO:0000256" key="5">
    <source>
        <dbReference type="ARBA" id="ARBA00023315"/>
    </source>
</evidence>
<evidence type="ECO:0000256" key="3">
    <source>
        <dbReference type="ARBA" id="ARBA00012334"/>
    </source>
</evidence>
<dbReference type="AlphaFoldDB" id="A0A0R3SCI0"/>
<dbReference type="SUPFAM" id="SSF55681">
    <property type="entry name" value="Class II aaRS and biotin synthetases"/>
    <property type="match status" value="1"/>
</dbReference>
<dbReference type="PANTHER" id="PTHR10993:SF7">
    <property type="entry name" value="LIPOYLTRANSFERASE 2, MITOCHONDRIAL-RELATED"/>
    <property type="match status" value="1"/>
</dbReference>
<dbReference type="UniPathway" id="UPA00538">
    <property type="reaction ID" value="UER00592"/>
</dbReference>
<dbReference type="Pfam" id="PF21948">
    <property type="entry name" value="LplA-B_cat"/>
    <property type="match status" value="1"/>
</dbReference>
<proteinExistence type="inferred from homology"/>
<dbReference type="InterPro" id="IPR000544">
    <property type="entry name" value="Octanoyltransferase"/>
</dbReference>
<dbReference type="PROSITE" id="PS01313">
    <property type="entry name" value="LIPB"/>
    <property type="match status" value="1"/>
</dbReference>
<dbReference type="STRING" id="6216.A0A0R3SCI0"/>
<dbReference type="CDD" id="cd16444">
    <property type="entry name" value="LipB"/>
    <property type="match status" value="1"/>
</dbReference>
<feature type="domain" description="BPL/LPL catalytic" evidence="8">
    <location>
        <begin position="35"/>
        <end position="241"/>
    </location>
</feature>
<protein>
    <recommendedName>
        <fullName evidence="3">lipoyl(octanoyl) transferase</fullName>
        <ecNumber evidence="3">2.3.1.181</ecNumber>
    </recommendedName>
    <alternativeName>
        <fullName evidence="6">Lipoate-protein ligase B</fullName>
    </alternativeName>
    <alternativeName>
        <fullName evidence="7">Lipoyl/octanoyl transferase</fullName>
    </alternativeName>
</protein>
<evidence type="ECO:0000256" key="2">
    <source>
        <dbReference type="ARBA" id="ARBA00007907"/>
    </source>
</evidence>
<organism evidence="9">
    <name type="scientific">Hymenolepis diminuta</name>
    <name type="common">Rat tapeworm</name>
    <dbReference type="NCBI Taxonomy" id="6216"/>
    <lineage>
        <taxon>Eukaryota</taxon>
        <taxon>Metazoa</taxon>
        <taxon>Spiralia</taxon>
        <taxon>Lophotrochozoa</taxon>
        <taxon>Platyhelminthes</taxon>
        <taxon>Cestoda</taxon>
        <taxon>Eucestoda</taxon>
        <taxon>Cyclophyllidea</taxon>
        <taxon>Hymenolepididae</taxon>
        <taxon>Hymenolepis</taxon>
    </lineage>
</organism>
<evidence type="ECO:0000256" key="6">
    <source>
        <dbReference type="ARBA" id="ARBA00030797"/>
    </source>
</evidence>
<dbReference type="GO" id="GO:0033819">
    <property type="term" value="F:lipoyl(octanoyl) transferase activity"/>
    <property type="evidence" value="ECO:0007669"/>
    <property type="project" value="UniProtKB-EC"/>
</dbReference>
<evidence type="ECO:0000259" key="8">
    <source>
        <dbReference type="PROSITE" id="PS51733"/>
    </source>
</evidence>
<accession>A0A0R3SCI0</accession>
<sequence>MPVIVRSWFLGRVGYNRALRLQKQLVEINTRSNNKCPAYTILMVEHSPVYTIGLRSEDYSEKQQEELQNHGAQFIRIARGGLITYHGPGQLMAYPIINLRGSELVGKGLRWYVEALEQAGFETCEAFKPDTFQKGSKLFPDKTAATGVWLNQHNKIMSIGRLNFGDYGISFLVHATRSVAYHGVGLNCSSEPLKWFDRIVPCGLTNCKMTSLEAVTEAKLTPDDVAPILSEHLFGNLFKHKDDLECTYGDFLTEDDSLPWEKISQFILQDADLRTKKLPSQETPPPA</sequence>
<comment type="similarity">
    <text evidence="2">Belongs to the LipB family.</text>
</comment>
<evidence type="ECO:0000256" key="4">
    <source>
        <dbReference type="ARBA" id="ARBA00022679"/>
    </source>
</evidence>
<dbReference type="EC" id="2.3.1.181" evidence="3"/>
<comment type="pathway">
    <text evidence="1">Protein modification; protein lipoylation via endogenous pathway; protein N(6)-(lipoyl)lysine from octanoyl-[acyl-carrier-protein]: step 1/2.</text>
</comment>
<dbReference type="NCBIfam" id="TIGR00214">
    <property type="entry name" value="lipB"/>
    <property type="match status" value="1"/>
</dbReference>
<reference evidence="9" key="1">
    <citation type="submission" date="2017-02" db="UniProtKB">
        <authorList>
            <consortium name="WormBaseParasite"/>
        </authorList>
    </citation>
    <scope>IDENTIFICATION</scope>
</reference>
<dbReference type="PROSITE" id="PS51733">
    <property type="entry name" value="BPL_LPL_CATALYTIC"/>
    <property type="match status" value="1"/>
</dbReference>
<dbReference type="PANTHER" id="PTHR10993">
    <property type="entry name" value="OCTANOYLTRANSFERASE"/>
    <property type="match status" value="1"/>
</dbReference>
<evidence type="ECO:0000313" key="9">
    <source>
        <dbReference type="WBParaSite" id="HDID_0000229201-mRNA-1"/>
    </source>
</evidence>